<dbReference type="AlphaFoldDB" id="A0A2N7TR12"/>
<organism evidence="2 3">
    <name type="scientific">Halomonas heilongjiangensis</name>
    <dbReference type="NCBI Taxonomy" id="1387883"/>
    <lineage>
        <taxon>Bacteria</taxon>
        <taxon>Pseudomonadati</taxon>
        <taxon>Pseudomonadota</taxon>
        <taxon>Gammaproteobacteria</taxon>
        <taxon>Oceanospirillales</taxon>
        <taxon>Halomonadaceae</taxon>
        <taxon>Halomonas</taxon>
    </lineage>
</organism>
<sequence>MSRLSRWSRRKLGEETDGVEAPDTARAAVEQAPEIETVDPEAPAPPPPEPGSLDHTLPDPDTLPPGSDFTAFLRQGVSDGLRRRALRRMFSGDHYGIRDGLDDYDADYRERLKPLAGELAQRLRQWTRQASEPETADDAPEAIDDAELAEDGAERRRETPACADENADDARREADSSDGAGASRED</sequence>
<evidence type="ECO:0000256" key="1">
    <source>
        <dbReference type="SAM" id="MobiDB-lite"/>
    </source>
</evidence>
<protein>
    <submittedName>
        <fullName evidence="2">DUF3306 domain-containing protein</fullName>
    </submittedName>
</protein>
<dbReference type="Proteomes" id="UP000235346">
    <property type="component" value="Unassembled WGS sequence"/>
</dbReference>
<reference evidence="2 3" key="1">
    <citation type="submission" date="2018-01" db="EMBL/GenBank/DDBJ databases">
        <title>Halomonas endophytica sp. nov., isolated from storage liquid in the stems of Populus euphratica.</title>
        <authorList>
            <person name="Chen C."/>
        </authorList>
    </citation>
    <scope>NUCLEOTIDE SEQUENCE [LARGE SCALE GENOMIC DNA]</scope>
    <source>
        <strain evidence="2 3">DSM 26881</strain>
    </source>
</reference>
<dbReference type="RefSeq" id="WP_102626795.1">
    <property type="nucleotide sequence ID" value="NZ_PDOH01000038.1"/>
</dbReference>
<dbReference type="EMBL" id="PNRE01000025">
    <property type="protein sequence ID" value="PMR70630.1"/>
    <property type="molecule type" value="Genomic_DNA"/>
</dbReference>
<feature type="region of interest" description="Disordered" evidence="1">
    <location>
        <begin position="124"/>
        <end position="186"/>
    </location>
</feature>
<dbReference type="Pfam" id="PF11748">
    <property type="entry name" value="DUF3306"/>
    <property type="match status" value="1"/>
</dbReference>
<name>A0A2N7TR12_9GAMM</name>
<dbReference type="OrthoDB" id="5609487at2"/>
<evidence type="ECO:0000313" key="3">
    <source>
        <dbReference type="Proteomes" id="UP000235346"/>
    </source>
</evidence>
<accession>A0A2N7TR12</accession>
<evidence type="ECO:0000313" key="2">
    <source>
        <dbReference type="EMBL" id="PMR70630.1"/>
    </source>
</evidence>
<feature type="compositionally biased region" description="Acidic residues" evidence="1">
    <location>
        <begin position="134"/>
        <end position="151"/>
    </location>
</feature>
<proteinExistence type="predicted"/>
<dbReference type="InterPro" id="IPR021735">
    <property type="entry name" value="DUF3306"/>
</dbReference>
<comment type="caution">
    <text evidence="2">The sequence shown here is derived from an EMBL/GenBank/DDBJ whole genome shotgun (WGS) entry which is preliminary data.</text>
</comment>
<keyword evidence="3" id="KW-1185">Reference proteome</keyword>
<feature type="compositionally biased region" description="Basic residues" evidence="1">
    <location>
        <begin position="1"/>
        <end position="10"/>
    </location>
</feature>
<feature type="region of interest" description="Disordered" evidence="1">
    <location>
        <begin position="1"/>
        <end position="71"/>
    </location>
</feature>
<gene>
    <name evidence="2" type="ORF">C1H66_04950</name>
</gene>